<dbReference type="Proteomes" id="UP000195807">
    <property type="component" value="Chromosome"/>
</dbReference>
<proteinExistence type="predicted"/>
<organism evidence="2 3">
    <name type="scientific">Croceicoccus marinus</name>
    <dbReference type="NCBI Taxonomy" id="450378"/>
    <lineage>
        <taxon>Bacteria</taxon>
        <taxon>Pseudomonadati</taxon>
        <taxon>Pseudomonadota</taxon>
        <taxon>Alphaproteobacteria</taxon>
        <taxon>Sphingomonadales</taxon>
        <taxon>Erythrobacteraceae</taxon>
        <taxon>Croceicoccus</taxon>
    </lineage>
</organism>
<dbReference type="EMBL" id="CP019602">
    <property type="protein sequence ID" value="ARU16134.1"/>
    <property type="molecule type" value="Genomic_DNA"/>
</dbReference>
<dbReference type="STRING" id="450378.GCA_001661675_01581"/>
<evidence type="ECO:0000259" key="1">
    <source>
        <dbReference type="Pfam" id="PF07811"/>
    </source>
</evidence>
<dbReference type="InterPro" id="IPR012495">
    <property type="entry name" value="TadE-like_dom"/>
</dbReference>
<dbReference type="AlphaFoldDB" id="A0A1Z1FBK9"/>
<feature type="domain" description="TadE-like" evidence="1">
    <location>
        <begin position="17"/>
        <end position="58"/>
    </location>
</feature>
<sequence length="171" mass="18584">MMKIAPLLRSLRDDARGSALIETAFVAPFLVLMSLGGVEVANMVKRQHELHNAASKAAEIMMAAHPADEAALTTVMQQLAAAIQADTGLTTTAIGASVEPDETKNDVGYVMTRYRCGNATDFKKANTGCTDSPNAERFVVFLLRDRYTPVWTDYGLGDDLQYRVEKSVQIG</sequence>
<gene>
    <name evidence="2" type="ORF">A9D14_07895</name>
</gene>
<keyword evidence="3" id="KW-1185">Reference proteome</keyword>
<dbReference type="KEGG" id="cman:A9D14_07895"/>
<dbReference type="RefSeq" id="WP_066844965.1">
    <property type="nucleotide sequence ID" value="NZ_CP019602.1"/>
</dbReference>
<reference evidence="2 3" key="1">
    <citation type="submission" date="2017-01" db="EMBL/GenBank/DDBJ databases">
        <title>Complete genome sequence of esterase-producing bacterium Croceicoccus marinus E4A9.</title>
        <authorList>
            <person name="Wu Y.-H."/>
            <person name="Cheng H."/>
            <person name="Xu L."/>
            <person name="Huo Y.-Y."/>
            <person name="Wang C.-S."/>
            <person name="Xu X.-W."/>
        </authorList>
    </citation>
    <scope>NUCLEOTIDE SEQUENCE [LARGE SCALE GENOMIC DNA]</scope>
    <source>
        <strain evidence="2 3">E4A9</strain>
    </source>
</reference>
<evidence type="ECO:0000313" key="3">
    <source>
        <dbReference type="Proteomes" id="UP000195807"/>
    </source>
</evidence>
<accession>A0A1Z1FBK9</accession>
<dbReference type="OrthoDB" id="7409794at2"/>
<dbReference type="Pfam" id="PF07811">
    <property type="entry name" value="TadE"/>
    <property type="match status" value="1"/>
</dbReference>
<protein>
    <recommendedName>
        <fullName evidence="1">TadE-like domain-containing protein</fullName>
    </recommendedName>
</protein>
<name>A0A1Z1FBK9_9SPHN</name>
<evidence type="ECO:0000313" key="2">
    <source>
        <dbReference type="EMBL" id="ARU16134.1"/>
    </source>
</evidence>